<evidence type="ECO:0000313" key="2">
    <source>
        <dbReference type="Proteomes" id="UP000504636"/>
    </source>
</evidence>
<dbReference type="InterPro" id="IPR022198">
    <property type="entry name" value="DUF3723"/>
</dbReference>
<organism evidence="1">
    <name type="scientific">Mytilinidion resinicola</name>
    <dbReference type="NCBI Taxonomy" id="574789"/>
    <lineage>
        <taxon>Eukaryota</taxon>
        <taxon>Fungi</taxon>
        <taxon>Dikarya</taxon>
        <taxon>Ascomycota</taxon>
        <taxon>Pezizomycotina</taxon>
        <taxon>Dothideomycetes</taxon>
        <taxon>Pleosporomycetidae</taxon>
        <taxon>Mytilinidiales</taxon>
        <taxon>Mytilinidiaceae</taxon>
        <taxon>Mytilinidion</taxon>
    </lineage>
</organism>
<dbReference type="Pfam" id="PF12520">
    <property type="entry name" value="DUF3723"/>
    <property type="match status" value="1"/>
</dbReference>
<dbReference type="GeneID" id="54456143"/>
<feature type="non-terminal residue" evidence="1">
    <location>
        <position position="571"/>
    </location>
</feature>
<proteinExistence type="predicted"/>
<reference evidence="3" key="2">
    <citation type="submission" date="2020-04" db="EMBL/GenBank/DDBJ databases">
        <authorList>
            <consortium name="NCBI Genome Project"/>
        </authorList>
    </citation>
    <scope>NUCLEOTIDE SEQUENCE</scope>
    <source>
        <strain evidence="3">CBS 304.34</strain>
    </source>
</reference>
<keyword evidence="2" id="KW-1185">Reference proteome</keyword>
<protein>
    <submittedName>
        <fullName evidence="1 3">Uncharacterized protein</fullName>
    </submittedName>
</protein>
<sequence length="571" mass="66659">MENDEVFRRLAETRSYFRGSAKLPLRCLQFETQEMEGARTLDAKNISRLLRIYETEGCHRLEPEHRIAALINKDILAHTLRRGDGTREFQTTELMDQREDPLLLEFENGVHITCLHGQHRIEAAKQYLDNIEKWWVIDLYLDDLPNTIALHLRTEYSNARAFCDGDIFRYLRKYSKNENRAQESKWQARLKDSESKEKDIKKLVSKMRPLCDAFDDLLPFIGLWATLRLGTFHRYLTLRCEQELIHYLSYIRTTWSFILLDDARLFALLDPRTVSFLELLSPLYSSADWAEIEESMGSRYLFPAIVDQEVRNDILPRLKSQSRIPSLHTFSEDTKYLEPCAKVMKGLLRPKFKGSIFHAFRKGFNPSPQSSVQCAEKVFKNTLTNLRPRVQFQLKYLEAWLFSMRHFPKLIEYNPRKDHGKIKPKTKLCDILWGDLGLLVETGGFNLPEASRLANANHLENMVKDFVVGVCLGDIYDVQEADVRAVVRSIYDSIVSIGSTPRITTSPPLTINDIQQSKLQRCGRPYEKSHLLDREFLFITNMGDLRPERVREYITSFGIKREIFRAFFDIP</sequence>
<dbReference type="Proteomes" id="UP000504636">
    <property type="component" value="Unplaced"/>
</dbReference>
<evidence type="ECO:0000313" key="3">
    <source>
        <dbReference type="RefSeq" id="XP_033579790.1"/>
    </source>
</evidence>
<dbReference type="OrthoDB" id="5421195at2759"/>
<reference evidence="3" key="3">
    <citation type="submission" date="2025-04" db="UniProtKB">
        <authorList>
            <consortium name="RefSeq"/>
        </authorList>
    </citation>
    <scope>IDENTIFICATION</scope>
    <source>
        <strain evidence="3">CBS 304.34</strain>
    </source>
</reference>
<gene>
    <name evidence="1 3" type="ORF">BDZ99DRAFT_381703</name>
</gene>
<reference evidence="1 3" key="1">
    <citation type="journal article" date="2020" name="Stud. Mycol.">
        <title>101 Dothideomycetes genomes: a test case for predicting lifestyles and emergence of pathogens.</title>
        <authorList>
            <person name="Haridas S."/>
            <person name="Albert R."/>
            <person name="Binder M."/>
            <person name="Bloem J."/>
            <person name="Labutti K."/>
            <person name="Salamov A."/>
            <person name="Andreopoulos B."/>
            <person name="Baker S."/>
            <person name="Barry K."/>
            <person name="Bills G."/>
            <person name="Bluhm B."/>
            <person name="Cannon C."/>
            <person name="Castanera R."/>
            <person name="Culley D."/>
            <person name="Daum C."/>
            <person name="Ezra D."/>
            <person name="Gonzalez J."/>
            <person name="Henrissat B."/>
            <person name="Kuo A."/>
            <person name="Liang C."/>
            <person name="Lipzen A."/>
            <person name="Lutzoni F."/>
            <person name="Magnuson J."/>
            <person name="Mondo S."/>
            <person name="Nolan M."/>
            <person name="Ohm R."/>
            <person name="Pangilinan J."/>
            <person name="Park H.-J."/>
            <person name="Ramirez L."/>
            <person name="Alfaro M."/>
            <person name="Sun H."/>
            <person name="Tritt A."/>
            <person name="Yoshinaga Y."/>
            <person name="Zwiers L.-H."/>
            <person name="Turgeon B."/>
            <person name="Goodwin S."/>
            <person name="Spatafora J."/>
            <person name="Crous P."/>
            <person name="Grigoriev I."/>
        </authorList>
    </citation>
    <scope>NUCLEOTIDE SEQUENCE</scope>
    <source>
        <strain evidence="1 3">CBS 304.34</strain>
    </source>
</reference>
<dbReference type="AlphaFoldDB" id="A0A6A6YV43"/>
<dbReference type="EMBL" id="MU003696">
    <property type="protein sequence ID" value="KAF2812826.1"/>
    <property type="molecule type" value="Genomic_DNA"/>
</dbReference>
<accession>A0A6A6YV43</accession>
<name>A0A6A6YV43_9PEZI</name>
<dbReference type="RefSeq" id="XP_033579790.1">
    <property type="nucleotide sequence ID" value="XM_033715250.1"/>
</dbReference>
<evidence type="ECO:0000313" key="1">
    <source>
        <dbReference type="EMBL" id="KAF2812826.1"/>
    </source>
</evidence>